<dbReference type="SUPFAM" id="SSF52540">
    <property type="entry name" value="P-loop containing nucleoside triphosphate hydrolases"/>
    <property type="match status" value="1"/>
</dbReference>
<dbReference type="EMBL" id="PYNF01000003">
    <property type="protein sequence ID" value="PSV00572.1"/>
    <property type="molecule type" value="Genomic_DNA"/>
</dbReference>
<protein>
    <recommendedName>
        <fullName evidence="3">ATP-binding protein</fullName>
    </recommendedName>
</protein>
<dbReference type="AlphaFoldDB" id="A0A2T3KLJ0"/>
<dbReference type="PANTHER" id="PTHR34301">
    <property type="entry name" value="DNA-BINDING PROTEIN-RELATED"/>
    <property type="match status" value="1"/>
</dbReference>
<comment type="caution">
    <text evidence="1">The sequence shown here is derived from an EMBL/GenBank/DDBJ whole genome shotgun (WGS) entry which is preliminary data.</text>
</comment>
<organism evidence="1 2">
    <name type="scientific">Photobacterium kishitanii</name>
    <dbReference type="NCBI Taxonomy" id="318456"/>
    <lineage>
        <taxon>Bacteria</taxon>
        <taxon>Pseudomonadati</taxon>
        <taxon>Pseudomonadota</taxon>
        <taxon>Gammaproteobacteria</taxon>
        <taxon>Vibrionales</taxon>
        <taxon>Vibrionaceae</taxon>
        <taxon>Photobacterium</taxon>
    </lineage>
</organism>
<evidence type="ECO:0008006" key="3">
    <source>
        <dbReference type="Google" id="ProtNLM"/>
    </source>
</evidence>
<gene>
    <name evidence="1" type="ORF">C9J27_05400</name>
</gene>
<dbReference type="Proteomes" id="UP000241426">
    <property type="component" value="Unassembled WGS sequence"/>
</dbReference>
<dbReference type="Gene3D" id="3.40.50.300">
    <property type="entry name" value="P-loop containing nucleotide triphosphate hydrolases"/>
    <property type="match status" value="1"/>
</dbReference>
<accession>A0A2T3KLJ0</accession>
<dbReference type="InterPro" id="IPR027417">
    <property type="entry name" value="P-loop_NTPase"/>
</dbReference>
<name>A0A2T3KLJ0_9GAMM</name>
<evidence type="ECO:0000313" key="2">
    <source>
        <dbReference type="Proteomes" id="UP000241426"/>
    </source>
</evidence>
<dbReference type="PANTHER" id="PTHR34301:SF8">
    <property type="entry name" value="ATPASE DOMAIN-CONTAINING PROTEIN"/>
    <property type="match status" value="1"/>
</dbReference>
<sequence length="379" mass="43180">MSKPTYTPYSDPWFYHRPALAQHITNMCRDTLFSRMVYLGTRRIGKTYFFLNDLSPELIKNGMMPIYINMWGNKSAPHTEFAEQLAAALDELKKDGALKRLLNTEIKKLAIGNQIAKVEFEFKPKAANDADILNIKSMLKSVIEAAGEYKIVFILDEFQHLSTSTAFDNFLYALRTVFDSYGSRISVIFTGSSRTGMKAAFEDDKVPFYQSAQVNEFPVIDDGFIDHCTNRLKNSYNININRLELLNFWNEIDQSPHWIINLMRELIANQRTLAQGVSFIRDAIRAEEGHDVLIKSLNNTEKAVLLLRHAQRGIYSESAQAFVKKLGGKSTRSAVQNAERKLEAKNIISVLPNKNVIVEFYGLVDSIWNDVGIPEKTFD</sequence>
<dbReference type="RefSeq" id="WP_107289202.1">
    <property type="nucleotide sequence ID" value="NZ_PYNF01000003.1"/>
</dbReference>
<proteinExistence type="predicted"/>
<evidence type="ECO:0000313" key="1">
    <source>
        <dbReference type="EMBL" id="PSV00572.1"/>
    </source>
</evidence>
<reference evidence="1 2" key="1">
    <citation type="submission" date="2018-01" db="EMBL/GenBank/DDBJ databases">
        <title>Whole genome sequencing of Histamine producing bacteria.</title>
        <authorList>
            <person name="Butler K."/>
        </authorList>
    </citation>
    <scope>NUCLEOTIDE SEQUENCE [LARGE SCALE GENOMIC DNA]</scope>
    <source>
        <strain evidence="1 2">FS-7.2</strain>
    </source>
</reference>